<dbReference type="Pfam" id="PF01551">
    <property type="entry name" value="Peptidase_M23"/>
    <property type="match status" value="1"/>
</dbReference>
<name>A0A5C4QXQ1_9ACTN</name>
<keyword evidence="5" id="KW-1185">Reference proteome</keyword>
<dbReference type="RefSeq" id="WP_139583246.1">
    <property type="nucleotide sequence ID" value="NZ_VDFY01000095.1"/>
</dbReference>
<protein>
    <submittedName>
        <fullName evidence="4">M23 family metallopeptidase</fullName>
    </submittedName>
</protein>
<dbReference type="Proteomes" id="UP000306145">
    <property type="component" value="Unassembled WGS sequence"/>
</dbReference>
<dbReference type="InterPro" id="IPR011055">
    <property type="entry name" value="Dup_hybrid_motif"/>
</dbReference>
<dbReference type="AlphaFoldDB" id="A0A5C4QXQ1"/>
<evidence type="ECO:0000256" key="2">
    <source>
        <dbReference type="SAM" id="Phobius"/>
    </source>
</evidence>
<dbReference type="OrthoDB" id="5496837at2"/>
<evidence type="ECO:0000313" key="4">
    <source>
        <dbReference type="EMBL" id="TNH30847.1"/>
    </source>
</evidence>
<reference evidence="4 5" key="1">
    <citation type="submission" date="2019-06" db="EMBL/GenBank/DDBJ databases">
        <title>Micromonospora ordensis sp. nov., isolated from deep marine sediment.</title>
        <authorList>
            <person name="Veyisoglu A."/>
            <person name="Carro L."/>
            <person name="Klenk H.-P."/>
            <person name="Sahin N."/>
        </authorList>
    </citation>
    <scope>NUCLEOTIDE SEQUENCE [LARGE SCALE GENOMIC DNA]</scope>
    <source>
        <strain evidence="4 5">S2509</strain>
    </source>
</reference>
<accession>A0A5C4QXQ1</accession>
<feature type="domain" description="M23ase beta-sheet core" evidence="3">
    <location>
        <begin position="271"/>
        <end position="378"/>
    </location>
</feature>
<sequence length="403" mass="41976">MARRRGGLGEAVNDVAGAAARRPPLRVGVIAATLTGLLLLLCCTGGTAAFFLTGLGGDEAKDGDDLAALGCGPVRPVNVTGELPRFSEYGEAQIRNAAIIIKVGQDMGVPSRGWVIALATAMQESALRNLANSGVPASLALPHEGVGADHDSLGLFQQRPGWGSVAERLNPAYAARKFYEKLVGVQGWQRRPLTAVAQRVQISAYPDAYAKHEELASRIVNALSGGAARTVEINGKAVCDAAEQGQIAASGWTAPISGNVGSGFRTTSRPGHDGVDIGAAKGTEIRAAATGRVLVAKCDPDNRGRESCNVDGFPGKGGCGWFVDLLHAGGYITRYCHMVVQPRVHKGQMVTAGEVIGQVGSSGNSSGPHLHFEVHLRSDRSASGAVNPVPFMRDRGAPLRRPA</sequence>
<feature type="transmembrane region" description="Helical" evidence="2">
    <location>
        <begin position="29"/>
        <end position="52"/>
    </location>
</feature>
<keyword evidence="1" id="KW-0732">Signal</keyword>
<comment type="caution">
    <text evidence="4">The sequence shown here is derived from an EMBL/GenBank/DDBJ whole genome shotgun (WGS) entry which is preliminary data.</text>
</comment>
<evidence type="ECO:0000313" key="5">
    <source>
        <dbReference type="Proteomes" id="UP000306145"/>
    </source>
</evidence>
<dbReference type="Gene3D" id="2.70.70.10">
    <property type="entry name" value="Glucose Permease (Domain IIA)"/>
    <property type="match status" value="1"/>
</dbReference>
<keyword evidence="2" id="KW-0812">Transmembrane</keyword>
<dbReference type="InterPro" id="IPR050570">
    <property type="entry name" value="Cell_wall_metabolism_enzyme"/>
</dbReference>
<dbReference type="InterPro" id="IPR016047">
    <property type="entry name" value="M23ase_b-sheet_dom"/>
</dbReference>
<dbReference type="EMBL" id="VDFY01000095">
    <property type="protein sequence ID" value="TNH30847.1"/>
    <property type="molecule type" value="Genomic_DNA"/>
</dbReference>
<evidence type="ECO:0000256" key="1">
    <source>
        <dbReference type="ARBA" id="ARBA00022729"/>
    </source>
</evidence>
<dbReference type="PANTHER" id="PTHR21666:SF289">
    <property type="entry name" value="L-ALA--D-GLU ENDOPEPTIDASE"/>
    <property type="match status" value="1"/>
</dbReference>
<organism evidence="4 5">
    <name type="scientific">Micromonospora orduensis</name>
    <dbReference type="NCBI Taxonomy" id="1420891"/>
    <lineage>
        <taxon>Bacteria</taxon>
        <taxon>Bacillati</taxon>
        <taxon>Actinomycetota</taxon>
        <taxon>Actinomycetes</taxon>
        <taxon>Micromonosporales</taxon>
        <taxon>Micromonosporaceae</taxon>
        <taxon>Micromonospora</taxon>
    </lineage>
</organism>
<dbReference type="GO" id="GO:0004222">
    <property type="term" value="F:metalloendopeptidase activity"/>
    <property type="evidence" value="ECO:0007669"/>
    <property type="project" value="TreeGrafter"/>
</dbReference>
<dbReference type="SUPFAM" id="SSF51261">
    <property type="entry name" value="Duplicated hybrid motif"/>
    <property type="match status" value="1"/>
</dbReference>
<proteinExistence type="predicted"/>
<dbReference type="PANTHER" id="PTHR21666">
    <property type="entry name" value="PEPTIDASE-RELATED"/>
    <property type="match status" value="1"/>
</dbReference>
<keyword evidence="2" id="KW-0472">Membrane</keyword>
<gene>
    <name evidence="4" type="ORF">FHG89_05415</name>
</gene>
<dbReference type="CDD" id="cd12797">
    <property type="entry name" value="M23_peptidase"/>
    <property type="match status" value="1"/>
</dbReference>
<evidence type="ECO:0000259" key="3">
    <source>
        <dbReference type="Pfam" id="PF01551"/>
    </source>
</evidence>
<keyword evidence="2" id="KW-1133">Transmembrane helix</keyword>